<evidence type="ECO:0000256" key="1">
    <source>
        <dbReference type="SAM" id="MobiDB-lite"/>
    </source>
</evidence>
<dbReference type="PRINTS" id="PR01301">
    <property type="entry name" value="RGSPROTEIN"/>
</dbReference>
<evidence type="ECO:0000259" key="2">
    <source>
        <dbReference type="PROSITE" id="PS50132"/>
    </source>
</evidence>
<evidence type="ECO:0000313" key="3">
    <source>
        <dbReference type="EnsemblMetazoa" id="XP_022644133"/>
    </source>
</evidence>
<dbReference type="InterPro" id="IPR036305">
    <property type="entry name" value="RGS_sf"/>
</dbReference>
<dbReference type="PANTHER" id="PTHR10845:SF259">
    <property type="entry name" value="RGS DOMAIN-CONTAINING PROTEIN-RELATED"/>
    <property type="match status" value="1"/>
</dbReference>
<sequence>MRAERSCSVQSPIDGTSTNDESSPSWASCSSTPSYMTSGLAFEFNHKCTISEESLHFLSTSSDHITSVRPLSPSDHCSFLFGSAGASARRLKRGSRASCDGQLGGDPASSGDGGVPGEDIPCASGSVSRLSHFLKRTQSVTPPAHALFLRKPVSKTKSADIACDEPRKKTLAQDVRLRLGFLRRRNTDTSIRPPPEEAQKWAQSFVELTNSKYGLALFRAFLSREFSEENIDFWLAIEDFKKMSTRPHKLQSKARKIFEDFVAVQSPKEVNLEASTRNAIQENLDNVDIHMFDQAQRRVQGLMEQDAYIRFLQCDLYQDLLKQ</sequence>
<dbReference type="Gene3D" id="1.10.167.10">
    <property type="entry name" value="Regulator of G-protein Signalling 4, domain 2"/>
    <property type="match status" value="1"/>
</dbReference>
<dbReference type="Pfam" id="PF00615">
    <property type="entry name" value="RGS"/>
    <property type="match status" value="1"/>
</dbReference>
<dbReference type="InterPro" id="IPR024066">
    <property type="entry name" value="RGS_subdom1/3"/>
</dbReference>
<proteinExistence type="predicted"/>
<feature type="region of interest" description="Disordered" evidence="1">
    <location>
        <begin position="96"/>
        <end position="117"/>
    </location>
</feature>
<dbReference type="EnsemblMetazoa" id="XM_022788398">
    <property type="protein sequence ID" value="XP_022644133"/>
    <property type="gene ID" value="LOC111243193"/>
</dbReference>
<dbReference type="InParanoid" id="A0A7M7M347"/>
<dbReference type="GeneID" id="111243193"/>
<dbReference type="Gene3D" id="1.10.196.10">
    <property type="match status" value="1"/>
</dbReference>
<dbReference type="InterPro" id="IPR016137">
    <property type="entry name" value="RGS"/>
</dbReference>
<dbReference type="InterPro" id="IPR044926">
    <property type="entry name" value="RGS_subdomain_2"/>
</dbReference>
<accession>A0A7M7M347</accession>
<dbReference type="Proteomes" id="UP000594260">
    <property type="component" value="Unplaced"/>
</dbReference>
<protein>
    <recommendedName>
        <fullName evidence="2">RGS domain-containing protein</fullName>
    </recommendedName>
</protein>
<dbReference type="RefSeq" id="XP_022644133.1">
    <property type="nucleotide sequence ID" value="XM_022788398.1"/>
</dbReference>
<dbReference type="PANTHER" id="PTHR10845">
    <property type="entry name" value="REGULATOR OF G PROTEIN SIGNALING"/>
    <property type="match status" value="1"/>
</dbReference>
<dbReference type="FunFam" id="1.10.167.10:FF:000001">
    <property type="entry name" value="Putative regulator of g-protein signaling 12"/>
    <property type="match status" value="1"/>
</dbReference>
<feature type="region of interest" description="Disordered" evidence="1">
    <location>
        <begin position="1"/>
        <end position="28"/>
    </location>
</feature>
<feature type="domain" description="RGS" evidence="2">
    <location>
        <begin position="204"/>
        <end position="321"/>
    </location>
</feature>
<feature type="compositionally biased region" description="Polar residues" evidence="1">
    <location>
        <begin position="7"/>
        <end position="21"/>
    </location>
</feature>
<evidence type="ECO:0000313" key="4">
    <source>
        <dbReference type="Proteomes" id="UP000594260"/>
    </source>
</evidence>
<dbReference type="SMART" id="SM00315">
    <property type="entry name" value="RGS"/>
    <property type="match status" value="1"/>
</dbReference>
<dbReference type="KEGG" id="vde:111243193"/>
<dbReference type="SUPFAM" id="SSF48097">
    <property type="entry name" value="Regulator of G-protein signaling, RGS"/>
    <property type="match status" value="1"/>
</dbReference>
<dbReference type="OrthoDB" id="196547at2759"/>
<reference evidence="3" key="1">
    <citation type="submission" date="2021-01" db="UniProtKB">
        <authorList>
            <consortium name="EnsemblMetazoa"/>
        </authorList>
    </citation>
    <scope>IDENTIFICATION</scope>
</reference>
<organism evidence="3 4">
    <name type="scientific">Varroa destructor</name>
    <name type="common">Honeybee mite</name>
    <dbReference type="NCBI Taxonomy" id="109461"/>
    <lineage>
        <taxon>Eukaryota</taxon>
        <taxon>Metazoa</taxon>
        <taxon>Ecdysozoa</taxon>
        <taxon>Arthropoda</taxon>
        <taxon>Chelicerata</taxon>
        <taxon>Arachnida</taxon>
        <taxon>Acari</taxon>
        <taxon>Parasitiformes</taxon>
        <taxon>Mesostigmata</taxon>
        <taxon>Gamasina</taxon>
        <taxon>Dermanyssoidea</taxon>
        <taxon>Varroidae</taxon>
        <taxon>Varroa</taxon>
    </lineage>
</organism>
<dbReference type="AlphaFoldDB" id="A0A7M7M347"/>
<name>A0A7M7M347_VARDE</name>
<dbReference type="PROSITE" id="PS50132">
    <property type="entry name" value="RGS"/>
    <property type="match status" value="1"/>
</dbReference>
<keyword evidence="4" id="KW-1185">Reference proteome</keyword>